<keyword evidence="7 9" id="KW-1133">Transmembrane helix</keyword>
<dbReference type="Pfam" id="PF00528">
    <property type="entry name" value="BPD_transp_1"/>
    <property type="match status" value="1"/>
</dbReference>
<name>A0ABV7DBF8_9HYPH</name>
<feature type="transmembrane region" description="Helical" evidence="9">
    <location>
        <begin position="361"/>
        <end position="380"/>
    </location>
</feature>
<keyword evidence="5 9" id="KW-0812">Transmembrane</keyword>
<accession>A0ABV7DBF8</accession>
<evidence type="ECO:0000256" key="9">
    <source>
        <dbReference type="RuleBase" id="RU363032"/>
    </source>
</evidence>
<comment type="subcellular location">
    <subcellularLocation>
        <location evidence="1">Cell inner membrane</location>
        <topology evidence="1">Multi-pass membrane protein</topology>
    </subcellularLocation>
    <subcellularLocation>
        <location evidence="9">Cell membrane</location>
        <topology evidence="9">Multi-pass membrane protein</topology>
    </subcellularLocation>
</comment>
<sequence>MLLTVLPGPPRPGILDRIRAWLGGWPIGQLAFLALVALVGALFVGNVFQTMARVGILPGFGFLSGSANFEIGESPIAFRAGDSYFRAILAGLLNTLKVSLIGCVLATVCGVAVGVAGLSRNLLLSGLVRWFIEITRNTPLLLQLFFWMSLAKALPAPRQASALFGTVFLTNRGVYLPALSLEGGPLGLPAALALAAVAGIVLALSLRLAGRLTPRSGIAAFALPLVAVLLFLLASGARPAAEAPALSGFNIRGGLNLSPEFAALLTGLTVKFAALIAEIVRAGIQSVGTGQWEAARALGLHDGQIIRLVVLPQALRVITPLTTSSYLDLTKDSSLAVAIGFPDLVSIVNTTANTTGQSMEALIILIGTFLAINLALSALMNTYNNRVALRGTVR</sequence>
<dbReference type="InterPro" id="IPR043429">
    <property type="entry name" value="ArtM/GltK/GlnP/TcyL/YhdX-like"/>
</dbReference>
<evidence type="ECO:0000256" key="7">
    <source>
        <dbReference type="ARBA" id="ARBA00022989"/>
    </source>
</evidence>
<feature type="transmembrane region" description="Helical" evidence="9">
    <location>
        <begin position="218"/>
        <end position="241"/>
    </location>
</feature>
<dbReference type="PROSITE" id="PS50928">
    <property type="entry name" value="ABC_TM1"/>
    <property type="match status" value="1"/>
</dbReference>
<dbReference type="PANTHER" id="PTHR30614:SF37">
    <property type="entry name" value="AMINO-ACID ABC TRANSPORTER PERMEASE PROTEIN YHDX-RELATED"/>
    <property type="match status" value="1"/>
</dbReference>
<gene>
    <name evidence="11" type="ORF">ACFOHH_02745</name>
</gene>
<dbReference type="InterPro" id="IPR000515">
    <property type="entry name" value="MetI-like"/>
</dbReference>
<evidence type="ECO:0000256" key="5">
    <source>
        <dbReference type="ARBA" id="ARBA00022692"/>
    </source>
</evidence>
<evidence type="ECO:0000256" key="6">
    <source>
        <dbReference type="ARBA" id="ARBA00022970"/>
    </source>
</evidence>
<evidence type="ECO:0000256" key="8">
    <source>
        <dbReference type="ARBA" id="ARBA00023136"/>
    </source>
</evidence>
<comment type="similarity">
    <text evidence="2">Belongs to the binding-protein-dependent transport system permease family. HisMQ subfamily.</text>
</comment>
<dbReference type="NCBIfam" id="TIGR01726">
    <property type="entry name" value="HEQRo_perm_3TM"/>
    <property type="match status" value="1"/>
</dbReference>
<evidence type="ECO:0000256" key="1">
    <source>
        <dbReference type="ARBA" id="ARBA00004429"/>
    </source>
</evidence>
<keyword evidence="3 9" id="KW-0813">Transport</keyword>
<feature type="transmembrane region" description="Helical" evidence="9">
    <location>
        <begin position="261"/>
        <end position="280"/>
    </location>
</feature>
<keyword evidence="12" id="KW-1185">Reference proteome</keyword>
<dbReference type="EMBL" id="JBHRSP010000003">
    <property type="protein sequence ID" value="MFC3072017.1"/>
    <property type="molecule type" value="Genomic_DNA"/>
</dbReference>
<protein>
    <submittedName>
        <fullName evidence="11">Amino acid ABC transporter permease</fullName>
    </submittedName>
</protein>
<evidence type="ECO:0000256" key="3">
    <source>
        <dbReference type="ARBA" id="ARBA00022448"/>
    </source>
</evidence>
<evidence type="ECO:0000256" key="2">
    <source>
        <dbReference type="ARBA" id="ARBA00010072"/>
    </source>
</evidence>
<organism evidence="11 12">
    <name type="scientific">Shinella pollutisoli</name>
    <dbReference type="NCBI Taxonomy" id="2250594"/>
    <lineage>
        <taxon>Bacteria</taxon>
        <taxon>Pseudomonadati</taxon>
        <taxon>Pseudomonadota</taxon>
        <taxon>Alphaproteobacteria</taxon>
        <taxon>Hyphomicrobiales</taxon>
        <taxon>Rhizobiaceae</taxon>
        <taxon>Shinella</taxon>
    </lineage>
</organism>
<evidence type="ECO:0000313" key="12">
    <source>
        <dbReference type="Proteomes" id="UP001595377"/>
    </source>
</evidence>
<dbReference type="RefSeq" id="WP_257315875.1">
    <property type="nucleotide sequence ID" value="NZ_JANFDG010000015.1"/>
</dbReference>
<feature type="transmembrane region" description="Helical" evidence="9">
    <location>
        <begin position="20"/>
        <end position="44"/>
    </location>
</feature>
<dbReference type="InterPro" id="IPR010065">
    <property type="entry name" value="AA_ABC_transptr_permease_3TM"/>
</dbReference>
<keyword evidence="6" id="KW-0029">Amino-acid transport</keyword>
<keyword evidence="8 9" id="KW-0472">Membrane</keyword>
<dbReference type="PANTHER" id="PTHR30614">
    <property type="entry name" value="MEMBRANE COMPONENT OF AMINO ACID ABC TRANSPORTER"/>
    <property type="match status" value="1"/>
</dbReference>
<keyword evidence="4" id="KW-1003">Cell membrane</keyword>
<feature type="domain" description="ABC transmembrane type-1" evidence="10">
    <location>
        <begin position="92"/>
        <end position="380"/>
    </location>
</feature>
<feature type="transmembrane region" description="Helical" evidence="9">
    <location>
        <begin position="186"/>
        <end position="206"/>
    </location>
</feature>
<proteinExistence type="inferred from homology"/>
<dbReference type="Gene3D" id="1.10.3720.10">
    <property type="entry name" value="MetI-like"/>
    <property type="match status" value="2"/>
</dbReference>
<evidence type="ECO:0000259" key="10">
    <source>
        <dbReference type="PROSITE" id="PS50928"/>
    </source>
</evidence>
<feature type="transmembrane region" description="Helical" evidence="9">
    <location>
        <begin position="98"/>
        <end position="118"/>
    </location>
</feature>
<dbReference type="SUPFAM" id="SSF161098">
    <property type="entry name" value="MetI-like"/>
    <property type="match status" value="2"/>
</dbReference>
<comment type="caution">
    <text evidence="11">The sequence shown here is derived from an EMBL/GenBank/DDBJ whole genome shotgun (WGS) entry which is preliminary data.</text>
</comment>
<dbReference type="InterPro" id="IPR035906">
    <property type="entry name" value="MetI-like_sf"/>
</dbReference>
<dbReference type="CDD" id="cd06261">
    <property type="entry name" value="TM_PBP2"/>
    <property type="match status" value="1"/>
</dbReference>
<dbReference type="Proteomes" id="UP001595377">
    <property type="component" value="Unassembled WGS sequence"/>
</dbReference>
<evidence type="ECO:0000313" key="11">
    <source>
        <dbReference type="EMBL" id="MFC3072017.1"/>
    </source>
</evidence>
<evidence type="ECO:0000256" key="4">
    <source>
        <dbReference type="ARBA" id="ARBA00022475"/>
    </source>
</evidence>
<reference evidence="12" key="1">
    <citation type="journal article" date="2019" name="Int. J. Syst. Evol. Microbiol.">
        <title>The Global Catalogue of Microorganisms (GCM) 10K type strain sequencing project: providing services to taxonomists for standard genome sequencing and annotation.</title>
        <authorList>
            <consortium name="The Broad Institute Genomics Platform"/>
            <consortium name="The Broad Institute Genome Sequencing Center for Infectious Disease"/>
            <person name="Wu L."/>
            <person name="Ma J."/>
        </authorList>
    </citation>
    <scope>NUCLEOTIDE SEQUENCE [LARGE SCALE GENOMIC DNA]</scope>
    <source>
        <strain evidence="12">KCTC 52677</strain>
    </source>
</reference>